<dbReference type="PROSITE" id="PS50271">
    <property type="entry name" value="ZF_UBP"/>
    <property type="match status" value="1"/>
</dbReference>
<reference evidence="2 3" key="1">
    <citation type="journal article" date="2019" name="Int. J. Syst. Evol. Microbiol.">
        <title>The Global Catalogue of Microorganisms (GCM) 10K type strain sequencing project: providing services to taxonomists for standard genome sequencing and annotation.</title>
        <authorList>
            <consortium name="The Broad Institute Genomics Platform"/>
            <consortium name="The Broad Institute Genome Sequencing Center for Infectious Disease"/>
            <person name="Wu L."/>
            <person name="Ma J."/>
        </authorList>
    </citation>
    <scope>NUCLEOTIDE SEQUENCE [LARGE SCALE GENOMIC DNA]</scope>
    <source>
        <strain evidence="2 3">JCM 6833</strain>
    </source>
</reference>
<dbReference type="InterPro" id="IPR013083">
    <property type="entry name" value="Znf_RING/FYVE/PHD"/>
</dbReference>
<sequence length="103" mass="11080">MGSEEISVMDAGRYSPNGSAPPCEHLDGLEPVAPKGDSCRACLAGAGGWTALLTCLSCGWVACSDDSPGRHARAHYEETDHPLARGRKPGSAWRWCYVHNRRV</sequence>
<dbReference type="EMBL" id="BAAATD010000005">
    <property type="protein sequence ID" value="GAA2603172.1"/>
    <property type="molecule type" value="Genomic_DNA"/>
</dbReference>
<evidence type="ECO:0000313" key="2">
    <source>
        <dbReference type="EMBL" id="GAA2603172.1"/>
    </source>
</evidence>
<dbReference type="Pfam" id="PF02148">
    <property type="entry name" value="zf-UBP"/>
    <property type="match status" value="1"/>
</dbReference>
<name>A0ABN3PUT5_9ACTN</name>
<dbReference type="RefSeq" id="WP_344543200.1">
    <property type="nucleotide sequence ID" value="NZ_BAAATD010000005.1"/>
</dbReference>
<dbReference type="Gene3D" id="3.30.40.10">
    <property type="entry name" value="Zinc/RING finger domain, C3HC4 (zinc finger)"/>
    <property type="match status" value="1"/>
</dbReference>
<dbReference type="SUPFAM" id="SSF57850">
    <property type="entry name" value="RING/U-box"/>
    <property type="match status" value="1"/>
</dbReference>
<dbReference type="InterPro" id="IPR001607">
    <property type="entry name" value="Znf_UBP"/>
</dbReference>
<organism evidence="2 3">
    <name type="scientific">Actinomadura fulvescens</name>
    <dbReference type="NCBI Taxonomy" id="46160"/>
    <lineage>
        <taxon>Bacteria</taxon>
        <taxon>Bacillati</taxon>
        <taxon>Actinomycetota</taxon>
        <taxon>Actinomycetes</taxon>
        <taxon>Streptosporangiales</taxon>
        <taxon>Thermomonosporaceae</taxon>
        <taxon>Actinomadura</taxon>
    </lineage>
</organism>
<gene>
    <name evidence="2" type="ORF">GCM10010411_41510</name>
</gene>
<feature type="domain" description="UBP-type" evidence="1">
    <location>
        <begin position="21"/>
        <end position="103"/>
    </location>
</feature>
<proteinExistence type="predicted"/>
<comment type="caution">
    <text evidence="2">The sequence shown here is derived from an EMBL/GenBank/DDBJ whole genome shotgun (WGS) entry which is preliminary data.</text>
</comment>
<accession>A0ABN3PUT5</accession>
<dbReference type="Proteomes" id="UP001501509">
    <property type="component" value="Unassembled WGS sequence"/>
</dbReference>
<keyword evidence="3" id="KW-1185">Reference proteome</keyword>
<evidence type="ECO:0000259" key="1">
    <source>
        <dbReference type="PROSITE" id="PS50271"/>
    </source>
</evidence>
<evidence type="ECO:0000313" key="3">
    <source>
        <dbReference type="Proteomes" id="UP001501509"/>
    </source>
</evidence>
<protein>
    <recommendedName>
        <fullName evidence="1">UBP-type domain-containing protein</fullName>
    </recommendedName>
</protein>